<feature type="compositionally biased region" description="Low complexity" evidence="1">
    <location>
        <begin position="1"/>
        <end position="10"/>
    </location>
</feature>
<feature type="region of interest" description="Disordered" evidence="1">
    <location>
        <begin position="1"/>
        <end position="216"/>
    </location>
</feature>
<feature type="region of interest" description="Disordered" evidence="1">
    <location>
        <begin position="235"/>
        <end position="262"/>
    </location>
</feature>
<evidence type="ECO:0000313" key="2">
    <source>
        <dbReference type="EMBL" id="PBK66473.1"/>
    </source>
</evidence>
<sequence>MADLTVLSSLPPVPLIPQSRRPFSWNGTGIPRRSKNSLSPPTRKEQQSRSLDVYASNLMRSRRLSSTSIAEEREEEEASTPSEVVMIFSGPRSDSPGHDREASQSSSTSASTSTSTRVSLDTTSVSSCSSSSSAPPSDDSAMQHKTRVPSPEPLPPRTTRYPDTRHRPTRSRSAPPFKTTFQLENESTPNSPSSTGTTTPQFTRHRTKRSMTTWNTPTSATRTWSFGYGHDKNELLKPPPPLHRPTTFWRHTSRSGVTSSSYSPSTHLIRRSTFIAAGLKFDKPVCDLSALGVESRIQSPAAHKVRDAFWEVVL</sequence>
<proteinExistence type="predicted"/>
<evidence type="ECO:0000256" key="1">
    <source>
        <dbReference type="SAM" id="MobiDB-lite"/>
    </source>
</evidence>
<dbReference type="Proteomes" id="UP000218334">
    <property type="component" value="Unassembled WGS sequence"/>
</dbReference>
<keyword evidence="3" id="KW-1185">Reference proteome</keyword>
<protein>
    <submittedName>
        <fullName evidence="2">Uncharacterized protein</fullName>
    </submittedName>
</protein>
<dbReference type="AlphaFoldDB" id="A0A2H3BRI5"/>
<evidence type="ECO:0000313" key="3">
    <source>
        <dbReference type="Proteomes" id="UP000218334"/>
    </source>
</evidence>
<feature type="compositionally biased region" description="Low complexity" evidence="1">
    <location>
        <begin position="187"/>
        <end position="200"/>
    </location>
</feature>
<reference evidence="3" key="1">
    <citation type="journal article" date="2017" name="Nat. Ecol. Evol.">
        <title>Genome expansion and lineage-specific genetic innovations in the forest pathogenic fungi Armillaria.</title>
        <authorList>
            <person name="Sipos G."/>
            <person name="Prasanna A.N."/>
            <person name="Walter M.C."/>
            <person name="O'Connor E."/>
            <person name="Balint B."/>
            <person name="Krizsan K."/>
            <person name="Kiss B."/>
            <person name="Hess J."/>
            <person name="Varga T."/>
            <person name="Slot J."/>
            <person name="Riley R."/>
            <person name="Boka B."/>
            <person name="Rigling D."/>
            <person name="Barry K."/>
            <person name="Lee J."/>
            <person name="Mihaltcheva S."/>
            <person name="LaButti K."/>
            <person name="Lipzen A."/>
            <person name="Waldron R."/>
            <person name="Moloney N.M."/>
            <person name="Sperisen C."/>
            <person name="Kredics L."/>
            <person name="Vagvoelgyi C."/>
            <person name="Patrignani A."/>
            <person name="Fitzpatrick D."/>
            <person name="Nagy I."/>
            <person name="Doyle S."/>
            <person name="Anderson J.B."/>
            <person name="Grigoriev I.V."/>
            <person name="Gueldener U."/>
            <person name="Muensterkoetter M."/>
            <person name="Nagy L.G."/>
        </authorList>
    </citation>
    <scope>NUCLEOTIDE SEQUENCE [LARGE SCALE GENOMIC DNA]</scope>
    <source>
        <strain evidence="3">28-4</strain>
    </source>
</reference>
<dbReference type="EMBL" id="KZ293440">
    <property type="protein sequence ID" value="PBK66473.1"/>
    <property type="molecule type" value="Genomic_DNA"/>
</dbReference>
<feature type="compositionally biased region" description="Low complexity" evidence="1">
    <location>
        <begin position="103"/>
        <end position="140"/>
    </location>
</feature>
<accession>A0A2H3BRI5</accession>
<gene>
    <name evidence="2" type="ORF">ARMSODRAFT_977407</name>
</gene>
<name>A0A2H3BRI5_9AGAR</name>
<organism evidence="2 3">
    <name type="scientific">Armillaria solidipes</name>
    <dbReference type="NCBI Taxonomy" id="1076256"/>
    <lineage>
        <taxon>Eukaryota</taxon>
        <taxon>Fungi</taxon>
        <taxon>Dikarya</taxon>
        <taxon>Basidiomycota</taxon>
        <taxon>Agaricomycotina</taxon>
        <taxon>Agaricomycetes</taxon>
        <taxon>Agaricomycetidae</taxon>
        <taxon>Agaricales</taxon>
        <taxon>Marasmiineae</taxon>
        <taxon>Physalacriaceae</taxon>
        <taxon>Armillaria</taxon>
    </lineage>
</organism>